<protein>
    <submittedName>
        <fullName evidence="1">Uncharacterized protein</fullName>
    </submittedName>
</protein>
<sequence length="41" mass="4868">MKQTLMKLQLHNGKARNSNRRTHLSEESVIYVPIAELREKF</sequence>
<evidence type="ECO:0000313" key="1">
    <source>
        <dbReference type="EMBL" id="MBW81736.1"/>
    </source>
</evidence>
<dbReference type="EMBL" id="GGEC01001253">
    <property type="protein sequence ID" value="MBW81736.1"/>
    <property type="molecule type" value="Transcribed_RNA"/>
</dbReference>
<accession>A0A2P2IKH9</accession>
<reference evidence="1" key="1">
    <citation type="submission" date="2018-02" db="EMBL/GenBank/DDBJ databases">
        <title>Rhizophora mucronata_Transcriptome.</title>
        <authorList>
            <person name="Meera S.P."/>
            <person name="Sreeshan A."/>
            <person name="Augustine A."/>
        </authorList>
    </citation>
    <scope>NUCLEOTIDE SEQUENCE</scope>
    <source>
        <tissue evidence="1">Leaf</tissue>
    </source>
</reference>
<dbReference type="AlphaFoldDB" id="A0A2P2IKH9"/>
<name>A0A2P2IKH9_RHIMU</name>
<organism evidence="1">
    <name type="scientific">Rhizophora mucronata</name>
    <name type="common">Asiatic mangrove</name>
    <dbReference type="NCBI Taxonomy" id="61149"/>
    <lineage>
        <taxon>Eukaryota</taxon>
        <taxon>Viridiplantae</taxon>
        <taxon>Streptophyta</taxon>
        <taxon>Embryophyta</taxon>
        <taxon>Tracheophyta</taxon>
        <taxon>Spermatophyta</taxon>
        <taxon>Magnoliopsida</taxon>
        <taxon>eudicotyledons</taxon>
        <taxon>Gunneridae</taxon>
        <taxon>Pentapetalae</taxon>
        <taxon>rosids</taxon>
        <taxon>fabids</taxon>
        <taxon>Malpighiales</taxon>
        <taxon>Rhizophoraceae</taxon>
        <taxon>Rhizophora</taxon>
    </lineage>
</organism>
<proteinExistence type="predicted"/>